<dbReference type="SUPFAM" id="SSF53756">
    <property type="entry name" value="UDP-Glycosyltransferase/glycogen phosphorylase"/>
    <property type="match status" value="1"/>
</dbReference>
<dbReference type="AlphaFoldDB" id="A0P4L8"/>
<proteinExistence type="predicted"/>
<dbReference type="GO" id="GO:0008713">
    <property type="term" value="F:ADP-heptose-lipopolysaccharide heptosyltransferase activity"/>
    <property type="evidence" value="ECO:0007669"/>
    <property type="project" value="TreeGrafter"/>
</dbReference>
<dbReference type="InterPro" id="IPR002201">
    <property type="entry name" value="Glyco_trans_9"/>
</dbReference>
<keyword evidence="4" id="KW-1185">Reference proteome</keyword>
<gene>
    <name evidence="3" type="ORF">MB2181_00355</name>
</gene>
<evidence type="ECO:0000256" key="2">
    <source>
        <dbReference type="ARBA" id="ARBA00022679"/>
    </source>
</evidence>
<keyword evidence="1" id="KW-0328">Glycosyltransferase</keyword>
<evidence type="ECO:0000256" key="1">
    <source>
        <dbReference type="ARBA" id="ARBA00022676"/>
    </source>
</evidence>
<evidence type="ECO:0000313" key="4">
    <source>
        <dbReference type="Proteomes" id="UP000054262"/>
    </source>
</evidence>
<keyword evidence="2 3" id="KW-0808">Transferase</keyword>
<dbReference type="EMBL" id="AAUX01000001">
    <property type="protein sequence ID" value="EAV46478.1"/>
    <property type="molecule type" value="Genomic_DNA"/>
</dbReference>
<comment type="caution">
    <text evidence="3">The sequence shown here is derived from an EMBL/GenBank/DDBJ whole genome shotgun (WGS) entry which is preliminary data.</text>
</comment>
<dbReference type="CDD" id="cd03789">
    <property type="entry name" value="GT9_LPS_heptosyltransferase"/>
    <property type="match status" value="1"/>
</dbReference>
<dbReference type="GO" id="GO:0009244">
    <property type="term" value="P:lipopolysaccharide core region biosynthetic process"/>
    <property type="evidence" value="ECO:0007669"/>
    <property type="project" value="TreeGrafter"/>
</dbReference>
<dbReference type="OrthoDB" id="9781892at2"/>
<dbReference type="Pfam" id="PF01075">
    <property type="entry name" value="Glyco_transf_9"/>
    <property type="match status" value="1"/>
</dbReference>
<dbReference type="GO" id="GO:0005829">
    <property type="term" value="C:cytosol"/>
    <property type="evidence" value="ECO:0007669"/>
    <property type="project" value="TreeGrafter"/>
</dbReference>
<dbReference type="Proteomes" id="UP000054262">
    <property type="component" value="Unassembled WGS sequence"/>
</dbReference>
<accession>A0P4L8</accession>
<dbReference type="InterPro" id="IPR051199">
    <property type="entry name" value="LPS_LOS_Heptosyltrfase"/>
</dbReference>
<evidence type="ECO:0000313" key="3">
    <source>
        <dbReference type="EMBL" id="EAV46478.1"/>
    </source>
</evidence>
<organism evidence="3 4">
    <name type="scientific">Methylophilales bacterium HTCC2181</name>
    <dbReference type="NCBI Taxonomy" id="383631"/>
    <lineage>
        <taxon>Bacteria</taxon>
        <taxon>Pseudomonadati</taxon>
        <taxon>Pseudomonadota</taxon>
        <taxon>Betaproteobacteria</taxon>
        <taxon>Nitrosomonadales</taxon>
        <taxon>OM43 clade</taxon>
    </lineage>
</organism>
<protein>
    <submittedName>
        <fullName evidence="3">Glycosyl transferase, family 9</fullName>
    </submittedName>
</protein>
<reference evidence="3 4" key="1">
    <citation type="submission" date="2006-11" db="EMBL/GenBank/DDBJ databases">
        <authorList>
            <person name="Giovannoni S."/>
            <person name="Vergin K."/>
            <person name="Ferriera S."/>
            <person name="Johnson J."/>
            <person name="Kravitz S."/>
            <person name="Beeson K."/>
            <person name="Sutton G."/>
            <person name="Rogers Y.-H."/>
            <person name="Friedman R."/>
            <person name="Frazier M."/>
            <person name="Venter J.C."/>
        </authorList>
    </citation>
    <scope>NUCLEOTIDE SEQUENCE [LARGE SCALE GENOMIC DNA]</scope>
    <source>
        <strain evidence="3 4">HTCC2181</strain>
    </source>
</reference>
<name>A0P4L8_9PROT</name>
<sequence length="300" mass="33759">MKTKNVKKILFITLSNIGDVVLTSPTLLTLIKQYKNAKIDVVGDSRSKILFTHCPMINGFYEKDKTKGLLGTISLIRALRKNRYDIAVDLRSDGLLYFIRAKKKFHKVRNNDVHSVVKHLQSIKELSIPHPAIWIGKKNEIEARKILPKKYDKILAIGLGANSSHKIWPAKNYAALCAMLKSSFTLVVLVGNKKDNQFTEHFKKFFDGNVININGVTDLLTTAAILKRAELFIGNDSGLGHIASAVKTKTFTIFGPGEPDRYRPWGAESYWYQNNEKDISKIKPAVIFQSIIKNFGLAAE</sequence>
<dbReference type="Gene3D" id="3.40.50.2000">
    <property type="entry name" value="Glycogen Phosphorylase B"/>
    <property type="match status" value="2"/>
</dbReference>
<dbReference type="PANTHER" id="PTHR30160">
    <property type="entry name" value="TETRAACYLDISACCHARIDE 4'-KINASE-RELATED"/>
    <property type="match status" value="1"/>
</dbReference>